<gene>
    <name evidence="2" type="ORF">TRFO_38943</name>
</gene>
<name>A0A1J4JB16_9EUKA</name>
<evidence type="ECO:0000256" key="1">
    <source>
        <dbReference type="SAM" id="MobiDB-lite"/>
    </source>
</evidence>
<dbReference type="AlphaFoldDB" id="A0A1J4JB16"/>
<keyword evidence="3" id="KW-1185">Reference proteome</keyword>
<dbReference type="VEuPathDB" id="TrichDB:TRFO_38943"/>
<proteinExistence type="predicted"/>
<dbReference type="Proteomes" id="UP000179807">
    <property type="component" value="Unassembled WGS sequence"/>
</dbReference>
<accession>A0A1J4JB16</accession>
<dbReference type="GeneID" id="94847046"/>
<sequence length="409" mass="44874">MKGPKGDLGPQGPKGQDGSGTIDTSQFATKTELNNYATTDDLKAQEQKSEHLFATKSELNGYVPNTSSNGIQVQSQHDCILTSVDDMILRSAQEIALATSSLITLDCKRFADTPDPAGDSYIYIDNDQFTLEHPSNINITTPTLKVNGLLVNGENKEYMLKDELNDYITTADLRNELNMIDQTYAPKTELTKYIQNTSTQKDCMAIECVGNLDLNATTGSINLTSMWGAMINCSNFMVKCKFDNVSSTVIECNKNKSSIEHEKMIDIVSQERVTLLCGVHMADLSNEMFDVTSPKMKVRGTLVNGEDKEYATKEYVDQHSGGGGVDSSKFIQNSATEEGLIKIQAQNNNSMYLNAGYIELVSKDNAMINCGNFIVGCNLADGSVVAVQVMNDKFKLEHAKQIDILAPKI</sequence>
<dbReference type="RefSeq" id="XP_068347980.1">
    <property type="nucleotide sequence ID" value="XM_068512342.1"/>
</dbReference>
<organism evidence="2 3">
    <name type="scientific">Tritrichomonas foetus</name>
    <dbReference type="NCBI Taxonomy" id="1144522"/>
    <lineage>
        <taxon>Eukaryota</taxon>
        <taxon>Metamonada</taxon>
        <taxon>Parabasalia</taxon>
        <taxon>Tritrichomonadida</taxon>
        <taxon>Tritrichomonadidae</taxon>
        <taxon>Tritrichomonas</taxon>
    </lineage>
</organism>
<evidence type="ECO:0000313" key="3">
    <source>
        <dbReference type="Proteomes" id="UP000179807"/>
    </source>
</evidence>
<dbReference type="EMBL" id="MLAK01001283">
    <property type="protein sequence ID" value="OHS94843.1"/>
    <property type="molecule type" value="Genomic_DNA"/>
</dbReference>
<evidence type="ECO:0000313" key="2">
    <source>
        <dbReference type="EMBL" id="OHS94843.1"/>
    </source>
</evidence>
<reference evidence="2" key="1">
    <citation type="submission" date="2016-10" db="EMBL/GenBank/DDBJ databases">
        <authorList>
            <person name="Benchimol M."/>
            <person name="Almeida L.G."/>
            <person name="Vasconcelos A.T."/>
            <person name="Perreira-Neves A."/>
            <person name="Rosa I.A."/>
            <person name="Tasca T."/>
            <person name="Bogo M.R."/>
            <person name="de Souza W."/>
        </authorList>
    </citation>
    <scope>NUCLEOTIDE SEQUENCE [LARGE SCALE GENOMIC DNA]</scope>
    <source>
        <strain evidence="2">K</strain>
    </source>
</reference>
<protein>
    <submittedName>
        <fullName evidence="2">Uncharacterized protein</fullName>
    </submittedName>
</protein>
<comment type="caution">
    <text evidence="2">The sequence shown here is derived from an EMBL/GenBank/DDBJ whole genome shotgun (WGS) entry which is preliminary data.</text>
</comment>
<feature type="region of interest" description="Disordered" evidence="1">
    <location>
        <begin position="1"/>
        <end position="26"/>
    </location>
</feature>